<feature type="compositionally biased region" description="Basic and acidic residues" evidence="1">
    <location>
        <begin position="43"/>
        <end position="53"/>
    </location>
</feature>
<feature type="compositionally biased region" description="Basic residues" evidence="1">
    <location>
        <begin position="28"/>
        <end position="38"/>
    </location>
</feature>
<protein>
    <submittedName>
        <fullName evidence="2">Uncharacterized protein</fullName>
    </submittedName>
</protein>
<dbReference type="Proteomes" id="UP000268094">
    <property type="component" value="Unassembled WGS sequence"/>
</dbReference>
<comment type="caution">
    <text evidence="2">The sequence shown here is derived from an EMBL/GenBank/DDBJ whole genome shotgun (WGS) entry which is preliminary data.</text>
</comment>
<accession>A0A3A8JC82</accession>
<feature type="region of interest" description="Disordered" evidence="1">
    <location>
        <begin position="1"/>
        <end position="53"/>
    </location>
</feature>
<reference evidence="3" key="1">
    <citation type="submission" date="2018-09" db="EMBL/GenBank/DDBJ databases">
        <authorList>
            <person name="Livingstone P.G."/>
            <person name="Whitworth D.E."/>
        </authorList>
    </citation>
    <scope>NUCLEOTIDE SEQUENCE [LARGE SCALE GENOMIC DNA]</scope>
    <source>
        <strain evidence="3">CA054A</strain>
    </source>
</reference>
<dbReference type="AlphaFoldDB" id="A0A3A8JC82"/>
<gene>
    <name evidence="2" type="ORF">D7V88_05290</name>
</gene>
<evidence type="ECO:0000256" key="1">
    <source>
        <dbReference type="SAM" id="MobiDB-lite"/>
    </source>
</evidence>
<keyword evidence="3" id="KW-1185">Reference proteome</keyword>
<proteinExistence type="predicted"/>
<sequence length="339" mass="38646">MRECAQPSWSRRSDRASGGTPMPAGKKSAIKQARKANLRARNPPKDSKFPELKKGYPDSYIQELSDSDAFHADPNQPETSLLTNGDHYAYRGPRFIFQDEPRMKIYNDFSRSVFSTASVLFYLKRGRRVADEPPLYVTASREKWMRVAAFPEQGSTFPGERGNFSNLSPNGQRHPYPWQAHHLIPQSVFFEKNSPFDADMMMVLKRSFYNINNGHNIIMLPADPKYSPVHRLIAHFSDHPVYTLQLKARMKEVATALKKIFNEAKRTKKHLALFKAILKVFHTLEDEFWSLVVLLSNAAAAVAFGVIKEEDLHAYGGLIKFWTTNAKGMKTRHLFGVIG</sequence>
<dbReference type="InterPro" id="IPR032871">
    <property type="entry name" value="AHH_dom_containing"/>
</dbReference>
<evidence type="ECO:0000313" key="3">
    <source>
        <dbReference type="Proteomes" id="UP000268094"/>
    </source>
</evidence>
<organism evidence="2 3">
    <name type="scientific">Corallococcus terminator</name>
    <dbReference type="NCBI Taxonomy" id="2316733"/>
    <lineage>
        <taxon>Bacteria</taxon>
        <taxon>Pseudomonadati</taxon>
        <taxon>Myxococcota</taxon>
        <taxon>Myxococcia</taxon>
        <taxon>Myxococcales</taxon>
        <taxon>Cystobacterineae</taxon>
        <taxon>Myxococcaceae</taxon>
        <taxon>Corallococcus</taxon>
    </lineage>
</organism>
<dbReference type="Pfam" id="PF14412">
    <property type="entry name" value="AHH"/>
    <property type="match status" value="1"/>
</dbReference>
<name>A0A3A8JC82_9BACT</name>
<evidence type="ECO:0000313" key="2">
    <source>
        <dbReference type="EMBL" id="RKG92678.1"/>
    </source>
</evidence>
<dbReference type="EMBL" id="RAVZ01000021">
    <property type="protein sequence ID" value="RKG92678.1"/>
    <property type="molecule type" value="Genomic_DNA"/>
</dbReference>